<evidence type="ECO:0000313" key="7">
    <source>
        <dbReference type="Proteomes" id="UP001230005"/>
    </source>
</evidence>
<dbReference type="Gene3D" id="3.40.50.20">
    <property type="match status" value="1"/>
</dbReference>
<dbReference type="GO" id="GO:0016874">
    <property type="term" value="F:ligase activity"/>
    <property type="evidence" value="ECO:0007669"/>
    <property type="project" value="UniProtKB-KW"/>
</dbReference>
<feature type="domain" description="ATP-grasp" evidence="5">
    <location>
        <begin position="103"/>
        <end position="290"/>
    </location>
</feature>
<dbReference type="Gene3D" id="3.30.470.20">
    <property type="entry name" value="ATP-grasp fold, B domain"/>
    <property type="match status" value="1"/>
</dbReference>
<dbReference type="InterPro" id="IPR013815">
    <property type="entry name" value="ATP_grasp_subdomain_1"/>
</dbReference>
<evidence type="ECO:0000256" key="2">
    <source>
        <dbReference type="ARBA" id="ARBA00022741"/>
    </source>
</evidence>
<dbReference type="InterPro" id="IPR013651">
    <property type="entry name" value="ATP-grasp_RimK-type"/>
</dbReference>
<evidence type="ECO:0000256" key="3">
    <source>
        <dbReference type="ARBA" id="ARBA00022840"/>
    </source>
</evidence>
<keyword evidence="3 4" id="KW-0067">ATP-binding</keyword>
<keyword evidence="2 4" id="KW-0547">Nucleotide-binding</keyword>
<organism evidence="6 7">
    <name type="scientific">Evansella vedderi</name>
    <dbReference type="NCBI Taxonomy" id="38282"/>
    <lineage>
        <taxon>Bacteria</taxon>
        <taxon>Bacillati</taxon>
        <taxon>Bacillota</taxon>
        <taxon>Bacilli</taxon>
        <taxon>Bacillales</taxon>
        <taxon>Bacillaceae</taxon>
        <taxon>Evansella</taxon>
    </lineage>
</organism>
<dbReference type="EMBL" id="JAUSUG010000007">
    <property type="protein sequence ID" value="MDQ0254667.1"/>
    <property type="molecule type" value="Genomic_DNA"/>
</dbReference>
<comment type="caution">
    <text evidence="6">The sequence shown here is derived from an EMBL/GenBank/DDBJ whole genome shotgun (WGS) entry which is preliminary data.</text>
</comment>
<dbReference type="Gene3D" id="3.30.1490.20">
    <property type="entry name" value="ATP-grasp fold, A domain"/>
    <property type="match status" value="1"/>
</dbReference>
<evidence type="ECO:0000313" key="6">
    <source>
        <dbReference type="EMBL" id="MDQ0254667.1"/>
    </source>
</evidence>
<evidence type="ECO:0000259" key="5">
    <source>
        <dbReference type="PROSITE" id="PS50975"/>
    </source>
</evidence>
<dbReference type="RefSeq" id="WP_307324947.1">
    <property type="nucleotide sequence ID" value="NZ_JAUSUG010000007.1"/>
</dbReference>
<reference evidence="6 7" key="1">
    <citation type="submission" date="2023-07" db="EMBL/GenBank/DDBJ databases">
        <title>Genomic Encyclopedia of Type Strains, Phase IV (KMG-IV): sequencing the most valuable type-strain genomes for metagenomic binning, comparative biology and taxonomic classification.</title>
        <authorList>
            <person name="Goeker M."/>
        </authorList>
    </citation>
    <scope>NUCLEOTIDE SEQUENCE [LARGE SCALE GENOMIC DNA]</scope>
    <source>
        <strain evidence="6 7">DSM 9768</strain>
    </source>
</reference>
<protein>
    <submittedName>
        <fullName evidence="6">RimK family alpha-L-glutamate ligase</fullName>
    </submittedName>
</protein>
<dbReference type="InterPro" id="IPR004666">
    <property type="entry name" value="Rp_bS6_RimK/Lys_biosynth_LsyX"/>
</dbReference>
<keyword evidence="6" id="KW-0436">Ligase</keyword>
<dbReference type="SUPFAM" id="SSF56059">
    <property type="entry name" value="Glutathione synthetase ATP-binding domain-like"/>
    <property type="match status" value="1"/>
</dbReference>
<dbReference type="Proteomes" id="UP001230005">
    <property type="component" value="Unassembled WGS sequence"/>
</dbReference>
<dbReference type="NCBIfam" id="TIGR00768">
    <property type="entry name" value="rimK_fam"/>
    <property type="match status" value="1"/>
</dbReference>
<accession>A0ABT9ZVA5</accession>
<dbReference type="PROSITE" id="PS50975">
    <property type="entry name" value="ATP_GRASP"/>
    <property type="match status" value="1"/>
</dbReference>
<dbReference type="InterPro" id="IPR011761">
    <property type="entry name" value="ATP-grasp"/>
</dbReference>
<gene>
    <name evidence="6" type="ORF">J2S74_002046</name>
</gene>
<dbReference type="PANTHER" id="PTHR21621:SF2">
    <property type="entry name" value="COENZYME GAMMA-F420-2:ALPHA-L-GLUTAMATE LIGASE"/>
    <property type="match status" value="1"/>
</dbReference>
<proteinExistence type="predicted"/>
<keyword evidence="1" id="KW-0479">Metal-binding</keyword>
<dbReference type="Pfam" id="PF08443">
    <property type="entry name" value="RimK"/>
    <property type="match status" value="1"/>
</dbReference>
<evidence type="ECO:0000256" key="4">
    <source>
        <dbReference type="PROSITE-ProRule" id="PRU00409"/>
    </source>
</evidence>
<dbReference type="PANTHER" id="PTHR21621">
    <property type="entry name" value="RIBOSOMAL PROTEIN S6 MODIFICATION PROTEIN"/>
    <property type="match status" value="1"/>
</dbReference>
<sequence length="297" mass="33938">MEKGWIIYNGNLTTEKFMYQINWLEQAGRDAGFEIVSIKNNELIVTIEDGKSVIKGPYGKEIPDFVFFWDKDLSLARHLEKVGLRLFNSSRTIEICDDKSLTSQILADHNIRMPKTVIAPMVYSEICDFSMYKYIVDELGFPLVIKEAYGSFGEQVYLVHNEVELIEKIKALKNKKYIIQEFIQSSYGRDIRLNVVGNKVVAAMQRKSESDFRANITAGGKTYEYEPSEEEKKLAVRCSQLVGADFSGVDLLFGEDGKPVLCEINSNSHFKTIYDCTGIDVAEYMMRYIKEELSKGE</sequence>
<name>A0ABT9ZVA5_9BACI</name>
<keyword evidence="7" id="KW-1185">Reference proteome</keyword>
<evidence type="ECO:0000256" key="1">
    <source>
        <dbReference type="ARBA" id="ARBA00022723"/>
    </source>
</evidence>